<feature type="compositionally biased region" description="Basic and acidic residues" evidence="12">
    <location>
        <begin position="568"/>
        <end position="583"/>
    </location>
</feature>
<dbReference type="InterPro" id="IPR010996">
    <property type="entry name" value="HHH_MUS81"/>
</dbReference>
<feature type="region of interest" description="Disordered" evidence="12">
    <location>
        <begin position="558"/>
        <end position="591"/>
    </location>
</feature>
<feature type="domain" description="BRCT" evidence="13">
    <location>
        <begin position="85"/>
        <end position="166"/>
    </location>
</feature>
<dbReference type="Pfam" id="PF10391">
    <property type="entry name" value="DNA_pol_lambd_f"/>
    <property type="match status" value="1"/>
</dbReference>
<dbReference type="InterPro" id="IPR002008">
    <property type="entry name" value="DNA_pol_X_beta-like"/>
</dbReference>
<keyword evidence="8 11" id="KW-0234">DNA repair</keyword>
<dbReference type="GO" id="GO:0003677">
    <property type="term" value="F:DNA binding"/>
    <property type="evidence" value="ECO:0007669"/>
    <property type="project" value="UniProtKB-UniRule"/>
</dbReference>
<evidence type="ECO:0000256" key="7">
    <source>
        <dbReference type="ARBA" id="ARBA00022932"/>
    </source>
</evidence>
<dbReference type="InterPro" id="IPR019843">
    <property type="entry name" value="DNA_pol-X_BS"/>
</dbReference>
<evidence type="ECO:0000313" key="14">
    <source>
        <dbReference type="EMBL" id="OAA64539.1"/>
    </source>
</evidence>
<dbReference type="PRINTS" id="PR00869">
    <property type="entry name" value="DNAPOLX"/>
</dbReference>
<dbReference type="PANTHER" id="PTHR11276:SF29">
    <property type="entry name" value="DNA POLYMERASE TYPE-X FAMILY PROTEIN POL4"/>
    <property type="match status" value="1"/>
</dbReference>
<accession>A0A167X551</accession>
<keyword evidence="9 11" id="KW-0539">Nucleus</keyword>
<organism evidence="14 15">
    <name type="scientific">Niveomyces insectorum RCEF 264</name>
    <dbReference type="NCBI Taxonomy" id="1081102"/>
    <lineage>
        <taxon>Eukaryota</taxon>
        <taxon>Fungi</taxon>
        <taxon>Dikarya</taxon>
        <taxon>Ascomycota</taxon>
        <taxon>Pezizomycotina</taxon>
        <taxon>Sordariomycetes</taxon>
        <taxon>Hypocreomycetidae</taxon>
        <taxon>Hypocreales</taxon>
        <taxon>Cordycipitaceae</taxon>
        <taxon>Niveomyces</taxon>
    </lineage>
</organism>
<feature type="compositionally biased region" description="Low complexity" evidence="12">
    <location>
        <begin position="92"/>
        <end position="107"/>
    </location>
</feature>
<dbReference type="SUPFAM" id="SSF81585">
    <property type="entry name" value="PsbU/PolX domain-like"/>
    <property type="match status" value="1"/>
</dbReference>
<keyword evidence="3 11" id="KW-0808">Transferase</keyword>
<feature type="region of interest" description="Disordered" evidence="12">
    <location>
        <begin position="518"/>
        <end position="544"/>
    </location>
</feature>
<sequence>MASALPFPSIYLLPTHLSPADFHRLEREIPTRTRVAEGADVILGKLSEKERAIFELRRLGIATVEEEIDPARKTKAPLPPAAKRRKTGGKTSAPVIVISSDSSSGDEATSRVGASSQQGNKVARRSNRASSSPRSAAPATVKVVKLAWFTDSVARGKVLPLSDYTVYQGQRTDTARVAPATTTGPPSSQPKAASKAGEILQRAHAHAHAQGQPSKGSEAARPAPHGSSSSSRPSHWGHDGSSRRQTFNTPVNPPALVRTTTSEHDKARALPPIPDYLHTTYSCQRPTPVHPPNDAFIAVLKKIRVARQLTGDKVGVRAYSTAIASLAAYPYTLSAPQEVARLPGCGAKIAELFREFDSTDGGGGGHVREADDDEADPKLAVLRLFYNIWGVAETTARAFYNRGWRDLDDVVEFGWPELNRVQQIGVKYYDELQEPLTRRQVEAIAEKVLAHANRIHPGFQMVIAGGYRRGKERSGDVDVILSHPDEAVTHGLVGRLVLSLEQAGLVTHTLILTTANSDRGQQPVSWKGNAPRRSGTTGATGGAGFDTLDKALVVWQEPADEAAGSSRRATDGNDNAKGEEDKKKHNPNPHRRVDIIVSPWKTVGCAVLGWTSGTTFQRDLRRYCKYERGLRFDSSGVRSRKDGSWVDLEDFARDPAPDMLTAERRVFAALGLEWRPPEERCTG</sequence>
<gene>
    <name evidence="14" type="ORF">SPI_03186</name>
</gene>
<comment type="caution">
    <text evidence="14">The sequence shown here is derived from an EMBL/GenBank/DDBJ whole genome shotgun (WGS) entry which is preliminary data.</text>
</comment>
<evidence type="ECO:0000256" key="11">
    <source>
        <dbReference type="RuleBase" id="RU366014"/>
    </source>
</evidence>
<dbReference type="PROSITE" id="PS00522">
    <property type="entry name" value="DNA_POLYMERASE_X"/>
    <property type="match status" value="1"/>
</dbReference>
<dbReference type="PRINTS" id="PR00870">
    <property type="entry name" value="DNAPOLXBETA"/>
</dbReference>
<dbReference type="FunFam" id="3.30.210.10:FF:000005">
    <property type="entry name" value="DNA polymerase IV"/>
    <property type="match status" value="1"/>
</dbReference>
<dbReference type="SUPFAM" id="SSF47802">
    <property type="entry name" value="DNA polymerase beta, N-terminal domain-like"/>
    <property type="match status" value="1"/>
</dbReference>
<feature type="compositionally biased region" description="Polar residues" evidence="12">
    <location>
        <begin position="180"/>
        <end position="191"/>
    </location>
</feature>
<keyword evidence="15" id="KW-1185">Reference proteome</keyword>
<feature type="compositionally biased region" description="Low complexity" evidence="12">
    <location>
        <begin position="219"/>
        <end position="234"/>
    </location>
</feature>
<dbReference type="GO" id="GO:0046872">
    <property type="term" value="F:metal ion binding"/>
    <property type="evidence" value="ECO:0007669"/>
    <property type="project" value="UniProtKB-UniRule"/>
</dbReference>
<dbReference type="SUPFAM" id="SSF81301">
    <property type="entry name" value="Nucleotidyltransferase"/>
    <property type="match status" value="1"/>
</dbReference>
<dbReference type="Gene3D" id="1.10.150.20">
    <property type="entry name" value="5' to 3' exonuclease, C-terminal subdomain"/>
    <property type="match status" value="1"/>
</dbReference>
<dbReference type="FunFam" id="1.10.150.110:FF:000005">
    <property type="entry name" value="DNA polymerase POL4"/>
    <property type="match status" value="1"/>
</dbReference>
<dbReference type="InterPro" id="IPR027421">
    <property type="entry name" value="DNA_pol_lamdba_lyase_dom_sf"/>
</dbReference>
<feature type="region of interest" description="Disordered" evidence="12">
    <location>
        <begin position="72"/>
        <end position="137"/>
    </location>
</feature>
<feature type="region of interest" description="Disordered" evidence="12">
    <location>
        <begin position="175"/>
        <end position="272"/>
    </location>
</feature>
<evidence type="ECO:0000256" key="3">
    <source>
        <dbReference type="ARBA" id="ARBA00022679"/>
    </source>
</evidence>
<dbReference type="FunFam" id="1.10.150.20:FF:000010">
    <property type="entry name" value="DNA polymerase lambda"/>
    <property type="match status" value="1"/>
</dbReference>
<keyword evidence="7 11" id="KW-0239">DNA-directed DNA polymerase</keyword>
<evidence type="ECO:0000256" key="8">
    <source>
        <dbReference type="ARBA" id="ARBA00023204"/>
    </source>
</evidence>
<dbReference type="Pfam" id="PF14716">
    <property type="entry name" value="HHH_8"/>
    <property type="match status" value="1"/>
</dbReference>
<dbReference type="PROSITE" id="PS50172">
    <property type="entry name" value="BRCT"/>
    <property type="match status" value="1"/>
</dbReference>
<dbReference type="Pfam" id="PF14792">
    <property type="entry name" value="DNA_pol_B_palm"/>
    <property type="match status" value="1"/>
</dbReference>
<dbReference type="InterPro" id="IPR028207">
    <property type="entry name" value="DNA_pol_B_palm_palm"/>
</dbReference>
<dbReference type="InterPro" id="IPR029398">
    <property type="entry name" value="PolB_thumb"/>
</dbReference>
<dbReference type="Pfam" id="PF14791">
    <property type="entry name" value="DNA_pol_B_thumb"/>
    <property type="match status" value="1"/>
</dbReference>
<dbReference type="CDD" id="cd00141">
    <property type="entry name" value="NT_POLXc"/>
    <property type="match status" value="1"/>
</dbReference>
<dbReference type="InterPro" id="IPR002054">
    <property type="entry name" value="DNA-dir_DNA_pol_X"/>
</dbReference>
<evidence type="ECO:0000313" key="15">
    <source>
        <dbReference type="Proteomes" id="UP000076874"/>
    </source>
</evidence>
<dbReference type="EC" id="2.7.7.7" evidence="11"/>
<name>A0A167X551_9HYPO</name>
<dbReference type="InterPro" id="IPR043519">
    <property type="entry name" value="NT_sf"/>
</dbReference>
<keyword evidence="4 11" id="KW-0548">Nucleotidyltransferase</keyword>
<evidence type="ECO:0000256" key="6">
    <source>
        <dbReference type="ARBA" id="ARBA00022763"/>
    </source>
</evidence>
<dbReference type="InterPro" id="IPR022312">
    <property type="entry name" value="DNA_pol_X"/>
</dbReference>
<evidence type="ECO:0000256" key="9">
    <source>
        <dbReference type="ARBA" id="ARBA00023242"/>
    </source>
</evidence>
<dbReference type="InterPro" id="IPR018944">
    <property type="entry name" value="DNA_pol_lambd_fingers_domain"/>
</dbReference>
<evidence type="ECO:0000256" key="5">
    <source>
        <dbReference type="ARBA" id="ARBA00022723"/>
    </source>
</evidence>
<feature type="compositionally biased region" description="Low complexity" evidence="12">
    <location>
        <begin position="128"/>
        <end position="137"/>
    </location>
</feature>
<evidence type="ECO:0000259" key="13">
    <source>
        <dbReference type="PROSITE" id="PS50172"/>
    </source>
</evidence>
<dbReference type="Gene3D" id="3.30.460.10">
    <property type="entry name" value="Beta Polymerase, domain 2"/>
    <property type="match status" value="1"/>
</dbReference>
<dbReference type="InterPro" id="IPR037160">
    <property type="entry name" value="DNA_Pol_thumb_sf"/>
</dbReference>
<dbReference type="STRING" id="1081102.A0A167X551"/>
<evidence type="ECO:0000256" key="4">
    <source>
        <dbReference type="ARBA" id="ARBA00022695"/>
    </source>
</evidence>
<keyword evidence="5" id="KW-0479">Metal-binding</keyword>
<dbReference type="GO" id="GO:0005634">
    <property type="term" value="C:nucleus"/>
    <property type="evidence" value="ECO:0007669"/>
    <property type="project" value="UniProtKB-SubCell"/>
</dbReference>
<evidence type="ECO:0000256" key="2">
    <source>
        <dbReference type="ARBA" id="ARBA00008323"/>
    </source>
</evidence>
<reference evidence="14 15" key="1">
    <citation type="journal article" date="2016" name="Genome Biol. Evol.">
        <title>Divergent and convergent evolution of fungal pathogenicity.</title>
        <authorList>
            <person name="Shang Y."/>
            <person name="Xiao G."/>
            <person name="Zheng P."/>
            <person name="Cen K."/>
            <person name="Zhan S."/>
            <person name="Wang C."/>
        </authorList>
    </citation>
    <scope>NUCLEOTIDE SEQUENCE [LARGE SCALE GENOMIC DNA]</scope>
    <source>
        <strain evidence="14 15">RCEF 264</strain>
    </source>
</reference>
<evidence type="ECO:0000256" key="1">
    <source>
        <dbReference type="ARBA" id="ARBA00004123"/>
    </source>
</evidence>
<comment type="catalytic activity">
    <reaction evidence="10 11">
        <text>DNA(n) + a 2'-deoxyribonucleoside 5'-triphosphate = DNA(n+1) + diphosphate</text>
        <dbReference type="Rhea" id="RHEA:22508"/>
        <dbReference type="Rhea" id="RHEA-COMP:17339"/>
        <dbReference type="Rhea" id="RHEA-COMP:17340"/>
        <dbReference type="ChEBI" id="CHEBI:33019"/>
        <dbReference type="ChEBI" id="CHEBI:61560"/>
        <dbReference type="ChEBI" id="CHEBI:173112"/>
        <dbReference type="EC" id="2.7.7.7"/>
    </reaction>
</comment>
<dbReference type="SMART" id="SM00483">
    <property type="entry name" value="POLXc"/>
    <property type="match status" value="1"/>
</dbReference>
<comment type="subcellular location">
    <subcellularLocation>
        <location evidence="1 11">Nucleus</location>
    </subcellularLocation>
</comment>
<keyword evidence="6 11" id="KW-0227">DNA damage</keyword>
<dbReference type="Proteomes" id="UP000076874">
    <property type="component" value="Unassembled WGS sequence"/>
</dbReference>
<dbReference type="InterPro" id="IPR001357">
    <property type="entry name" value="BRCT_dom"/>
</dbReference>
<dbReference type="OrthoDB" id="205514at2759"/>
<dbReference type="AlphaFoldDB" id="A0A167X551"/>
<dbReference type="GO" id="GO:0006303">
    <property type="term" value="P:double-strand break repair via nonhomologous end joining"/>
    <property type="evidence" value="ECO:0007669"/>
    <property type="project" value="TreeGrafter"/>
</dbReference>
<dbReference type="GO" id="GO:0003887">
    <property type="term" value="F:DNA-directed DNA polymerase activity"/>
    <property type="evidence" value="ECO:0007669"/>
    <property type="project" value="UniProtKB-UniRule"/>
</dbReference>
<dbReference type="Gene3D" id="1.10.150.110">
    <property type="entry name" value="DNA polymerase beta, N-terminal domain-like"/>
    <property type="match status" value="1"/>
</dbReference>
<comment type="similarity">
    <text evidence="2 11">Belongs to the DNA polymerase type-X family.</text>
</comment>
<dbReference type="PANTHER" id="PTHR11276">
    <property type="entry name" value="DNA POLYMERASE TYPE-X FAMILY MEMBER"/>
    <property type="match status" value="1"/>
</dbReference>
<evidence type="ECO:0000256" key="12">
    <source>
        <dbReference type="SAM" id="MobiDB-lite"/>
    </source>
</evidence>
<dbReference type="EMBL" id="AZHD01000004">
    <property type="protein sequence ID" value="OAA64539.1"/>
    <property type="molecule type" value="Genomic_DNA"/>
</dbReference>
<evidence type="ECO:0000256" key="10">
    <source>
        <dbReference type="ARBA" id="ARBA00049244"/>
    </source>
</evidence>
<protein>
    <recommendedName>
        <fullName evidence="11">DNA polymerase</fullName>
        <ecNumber evidence="11">2.7.7.7</ecNumber>
    </recommendedName>
</protein>
<comment type="function">
    <text evidence="11">DNA polymerase that functions in several pathways of DNA repair. Involved in base excision repair (BER) responsible for repair of lesions that give rise to abasic (AP) sites in DNA. Also contributes to DNA double-strand break repair by non-homologous end joining and homologous recombination. Has both template-dependent and template-independent (terminal transferase) DNA polymerase activities. Has also a 5'-deoxyribose-5-phosphate lyase (dRP lyase) activity.</text>
</comment>
<dbReference type="Gene3D" id="3.30.210.10">
    <property type="entry name" value="DNA polymerase, thumb domain"/>
    <property type="match status" value="1"/>
</dbReference>
<proteinExistence type="inferred from homology"/>